<dbReference type="KEGG" id="dsl:Dacsa_3508"/>
<name>K9YYH1_DACS8</name>
<accession>K9YYH1</accession>
<dbReference type="eggNOG" id="COG4997">
    <property type="taxonomic scope" value="Bacteria"/>
</dbReference>
<sequence length="116" mass="13339">MKQNHNKLVRDRIPEIIKNSGNQCEISILSTAEYQVSLREKVIEEAREVAAASSSEELVKEIADLYEVIDALVTVMEIDKAAIIRKQKQRREERGGFQKRIKLISTSFTPYSIFEK</sequence>
<dbReference type="InterPro" id="IPR038735">
    <property type="entry name" value="MSMEG_1276-like_NTP-PPase_dom"/>
</dbReference>
<protein>
    <recommendedName>
        <fullName evidence="3">Nucleotide pyrophosphohydrolase</fullName>
    </recommendedName>
</protein>
<reference evidence="1" key="1">
    <citation type="submission" date="2012-04" db="EMBL/GenBank/DDBJ databases">
        <title>Finished genome of Dactylococcopsis salina PCC 8305.</title>
        <authorList>
            <consortium name="US DOE Joint Genome Institute"/>
            <person name="Gugger M."/>
            <person name="Coursin T."/>
            <person name="Rippka R."/>
            <person name="Tandeau De Marsac N."/>
            <person name="Huntemann M."/>
            <person name="Wei C.-L."/>
            <person name="Han J."/>
            <person name="Detter J.C."/>
            <person name="Han C."/>
            <person name="Tapia R."/>
            <person name="Daligault H."/>
            <person name="Chen A."/>
            <person name="Krypides N."/>
            <person name="Mavromatis K."/>
            <person name="Markowitz V."/>
            <person name="Szeto E."/>
            <person name="Ivanova N."/>
            <person name="Ovchinnikova G."/>
            <person name="Pagani I."/>
            <person name="Pati A."/>
            <person name="Goodwin L."/>
            <person name="Peters L."/>
            <person name="Pitluck S."/>
            <person name="Woyke T."/>
            <person name="Kerfeld C."/>
        </authorList>
    </citation>
    <scope>NUCLEOTIDE SEQUENCE [LARGE SCALE GENOMIC DNA]</scope>
    <source>
        <strain evidence="1">PCC 8305</strain>
    </source>
</reference>
<dbReference type="PATRIC" id="fig|13035.3.peg.3978"/>
<dbReference type="SUPFAM" id="SSF101386">
    <property type="entry name" value="all-alpha NTP pyrophosphatases"/>
    <property type="match status" value="1"/>
</dbReference>
<proteinExistence type="predicted"/>
<dbReference type="Pfam" id="PF01503">
    <property type="entry name" value="PRA-PH"/>
    <property type="match status" value="1"/>
</dbReference>
<dbReference type="CDD" id="cd11532">
    <property type="entry name" value="NTP-PPase_COG4997"/>
    <property type="match status" value="1"/>
</dbReference>
<evidence type="ECO:0000313" key="1">
    <source>
        <dbReference type="EMBL" id="AFZ51996.1"/>
    </source>
</evidence>
<dbReference type="STRING" id="13035.Dacsa_3508"/>
<dbReference type="EMBL" id="CP003944">
    <property type="protein sequence ID" value="AFZ51996.1"/>
    <property type="molecule type" value="Genomic_DNA"/>
</dbReference>
<evidence type="ECO:0008006" key="3">
    <source>
        <dbReference type="Google" id="ProtNLM"/>
    </source>
</evidence>
<organism evidence="1 2">
    <name type="scientific">Dactylococcopsis salina (strain PCC 8305)</name>
    <name type="common">Myxobactron salinum</name>
    <dbReference type="NCBI Taxonomy" id="13035"/>
    <lineage>
        <taxon>Bacteria</taxon>
        <taxon>Bacillati</taxon>
        <taxon>Cyanobacteriota</taxon>
        <taxon>Cyanophyceae</taxon>
        <taxon>Nodosilineales</taxon>
        <taxon>Cymatolegaceae</taxon>
        <taxon>Dactylococcopsis</taxon>
    </lineage>
</organism>
<dbReference type="AlphaFoldDB" id="K9YYH1"/>
<evidence type="ECO:0000313" key="2">
    <source>
        <dbReference type="Proteomes" id="UP000010482"/>
    </source>
</evidence>
<dbReference type="InterPro" id="IPR021130">
    <property type="entry name" value="PRib-ATP_PPHydrolase-like"/>
</dbReference>
<dbReference type="RefSeq" id="WP_015230970.1">
    <property type="nucleotide sequence ID" value="NC_019780.1"/>
</dbReference>
<dbReference type="HOGENOM" id="CLU_142081_0_0_3"/>
<dbReference type="Proteomes" id="UP000010482">
    <property type="component" value="Chromosome"/>
</dbReference>
<keyword evidence="2" id="KW-1185">Reference proteome</keyword>
<gene>
    <name evidence="1" type="ORF">Dacsa_3508</name>
</gene>
<dbReference type="OrthoDB" id="9813491at2"/>